<protein>
    <recommendedName>
        <fullName evidence="13">ATP-dependent DNA helicase RecG</fullName>
        <ecNumber evidence="13">5.6.2.4</ecNumber>
    </recommendedName>
</protein>
<dbReference type="InterPro" id="IPR014001">
    <property type="entry name" value="Helicase_ATP-bd"/>
</dbReference>
<name>A0A077AVI0_9PROT</name>
<dbReference type="NCBIfam" id="NF008165">
    <property type="entry name" value="PRK10917.1-3"/>
    <property type="match status" value="1"/>
</dbReference>
<dbReference type="InterPro" id="IPR004609">
    <property type="entry name" value="ATP-dep_DNA_helicase_RecG"/>
</dbReference>
<evidence type="ECO:0000256" key="8">
    <source>
        <dbReference type="ARBA" id="ARBA00023172"/>
    </source>
</evidence>
<dbReference type="NCBIfam" id="NF008168">
    <property type="entry name" value="PRK10917.2-2"/>
    <property type="match status" value="1"/>
</dbReference>
<dbReference type="STRING" id="91604.ID47_06140"/>
<dbReference type="GO" id="GO:0005524">
    <property type="term" value="F:ATP binding"/>
    <property type="evidence" value="ECO:0007669"/>
    <property type="project" value="UniProtKB-KW"/>
</dbReference>
<evidence type="ECO:0000256" key="2">
    <source>
        <dbReference type="ARBA" id="ARBA00022741"/>
    </source>
</evidence>
<sequence>MEQDYLTRLSPLFAPLTTLPGVAGRRESLFKRLLGERAIDALLHFPSNINSYRLVQTINDAAVGETIIIQAEVMSHRPATRRGGPHRVSCYDGHTFFEVVFFHGNIPYFHKILPEKTKRTIIGRVDKNLSRWSITHPEKIYPATPDQIVPTKEVVYPLTTGVTNKCVHRAIDAALSRLINFPEWHDKTVAQELNLMGFSQAIRQLHHPQTMEDLQLTPAHERLIFDELFAHQLALHFSRLVNQAETPGQSMIGTGKLVRQLLAQLPYEPTESQKDVLRDIFEDMAKPNPMTRLIQGDVGSGKTLVALISMVRAIESGFQTAILAPTDILARQHAETIINLADTIGIKAVVLTGREKGKKRAQILDNLAQGKIDLLIGTHALLVEDVQFKNLGLAVIDEQHRFGVEQRLALAQKGNNPDILAMTATPIPRSLQLANFGDMDVSIIREKPAGRQPVTTKVLPLNRLNDVIDGVQRALQDQAKVFWVCPLVEESEKINVSAAVDRYQQLQEIFGHRIGLVHGKMKAADKDAVMEQFVNGDVDILIATTVIEVGVNVPAATIMIIEHAERFGLAQLHQLRGRIGRGERAATCVLLYGHEMSQVGKERLATMRQTNDGFEIAEADLRLRGGGDILGTRQSGLPGFRLADFVSYPDKMSSLLALANTEAKKVLKTDSALRGDRGFAIRLLLEVFAMDNAIKYTRS</sequence>
<evidence type="ECO:0000256" key="1">
    <source>
        <dbReference type="ARBA" id="ARBA00007504"/>
    </source>
</evidence>
<proteinExistence type="inferred from homology"/>
<evidence type="ECO:0000256" key="9">
    <source>
        <dbReference type="ARBA" id="ARBA00023204"/>
    </source>
</evidence>
<dbReference type="PROSITE" id="PS51192">
    <property type="entry name" value="HELICASE_ATP_BIND_1"/>
    <property type="match status" value="1"/>
</dbReference>
<dbReference type="Pfam" id="PF00271">
    <property type="entry name" value="Helicase_C"/>
    <property type="match status" value="1"/>
</dbReference>
<comment type="function">
    <text evidence="13">Plays a critical role in recombination and DNA repair. Helps process Holliday junction intermediates to mature products by catalyzing branch migration. Has replication fork regression activity, unwinds stalled or blocked replication forks to make a HJ that can be resolved. Has a DNA unwinding activity characteristic of a DNA helicase with 3'-5' polarity.</text>
</comment>
<dbReference type="InterPro" id="IPR027417">
    <property type="entry name" value="P-loop_NTPase"/>
</dbReference>
<dbReference type="Pfam" id="PF19833">
    <property type="entry name" value="RecG_dom3_C"/>
    <property type="match status" value="1"/>
</dbReference>
<accession>A0A077AVI0</accession>
<evidence type="ECO:0000313" key="16">
    <source>
        <dbReference type="EMBL" id="AIK96406.1"/>
    </source>
</evidence>
<dbReference type="SUPFAM" id="SSF52540">
    <property type="entry name" value="P-loop containing nucleoside triphosphate hydrolases"/>
    <property type="match status" value="2"/>
</dbReference>
<keyword evidence="8 13" id="KW-0233">DNA recombination</keyword>
<evidence type="ECO:0000256" key="13">
    <source>
        <dbReference type="RuleBase" id="RU363016"/>
    </source>
</evidence>
<evidence type="ECO:0000256" key="6">
    <source>
        <dbReference type="ARBA" id="ARBA00022840"/>
    </source>
</evidence>
<dbReference type="InterPro" id="IPR011545">
    <property type="entry name" value="DEAD/DEAH_box_helicase_dom"/>
</dbReference>
<dbReference type="Gene3D" id="2.40.50.140">
    <property type="entry name" value="Nucleic acid-binding proteins"/>
    <property type="match status" value="1"/>
</dbReference>
<dbReference type="SMART" id="SM00487">
    <property type="entry name" value="DEXDc"/>
    <property type="match status" value="1"/>
</dbReference>
<keyword evidence="6 13" id="KW-0067">ATP-binding</keyword>
<gene>
    <name evidence="16" type="ORF">ID47_06140</name>
</gene>
<dbReference type="SMART" id="SM00490">
    <property type="entry name" value="HELICc"/>
    <property type="match status" value="1"/>
</dbReference>
<keyword evidence="10" id="KW-0413">Isomerase</keyword>
<dbReference type="Pfam" id="PF00270">
    <property type="entry name" value="DEAD"/>
    <property type="match status" value="1"/>
</dbReference>
<organism evidence="16 17">
    <name type="scientific">Candidatus Odyssella acanthamoebae</name>
    <dbReference type="NCBI Taxonomy" id="91604"/>
    <lineage>
        <taxon>Bacteria</taxon>
        <taxon>Pseudomonadati</taxon>
        <taxon>Pseudomonadota</taxon>
        <taxon>Alphaproteobacteria</taxon>
        <taxon>Holosporales</taxon>
        <taxon>Candidatus Paracaedibacteraceae</taxon>
        <taxon>Candidatus Odyssella</taxon>
    </lineage>
</organism>
<comment type="similarity">
    <text evidence="1 13">Belongs to the helicase family. RecG subfamily.</text>
</comment>
<dbReference type="EMBL" id="CP008941">
    <property type="protein sequence ID" value="AIK96406.1"/>
    <property type="molecule type" value="Genomic_DNA"/>
</dbReference>
<comment type="catalytic activity">
    <reaction evidence="12 13">
        <text>ATP + H2O = ADP + phosphate + H(+)</text>
        <dbReference type="Rhea" id="RHEA:13065"/>
        <dbReference type="ChEBI" id="CHEBI:15377"/>
        <dbReference type="ChEBI" id="CHEBI:15378"/>
        <dbReference type="ChEBI" id="CHEBI:30616"/>
        <dbReference type="ChEBI" id="CHEBI:43474"/>
        <dbReference type="ChEBI" id="CHEBI:456216"/>
        <dbReference type="EC" id="5.6.2.4"/>
    </reaction>
</comment>
<dbReference type="InterPro" id="IPR012340">
    <property type="entry name" value="NA-bd_OB-fold"/>
</dbReference>
<evidence type="ECO:0000256" key="12">
    <source>
        <dbReference type="ARBA" id="ARBA00048988"/>
    </source>
</evidence>
<evidence type="ECO:0000256" key="11">
    <source>
        <dbReference type="ARBA" id="ARBA00034617"/>
    </source>
</evidence>
<evidence type="ECO:0000256" key="5">
    <source>
        <dbReference type="ARBA" id="ARBA00022806"/>
    </source>
</evidence>
<dbReference type="CDD" id="cd04488">
    <property type="entry name" value="RecG_wedge_OBF"/>
    <property type="match status" value="1"/>
</dbReference>
<dbReference type="GO" id="GO:0006310">
    <property type="term" value="P:DNA recombination"/>
    <property type="evidence" value="ECO:0007669"/>
    <property type="project" value="UniProtKB-UniRule"/>
</dbReference>
<dbReference type="HOGENOM" id="CLU_005122_7_1_5"/>
<evidence type="ECO:0000256" key="4">
    <source>
        <dbReference type="ARBA" id="ARBA00022801"/>
    </source>
</evidence>
<dbReference type="InterPro" id="IPR045562">
    <property type="entry name" value="RecG_dom3_C"/>
</dbReference>
<evidence type="ECO:0000256" key="7">
    <source>
        <dbReference type="ARBA" id="ARBA00023125"/>
    </source>
</evidence>
<dbReference type="PANTHER" id="PTHR47964">
    <property type="entry name" value="ATP-DEPENDENT DNA HELICASE HOMOLOG RECG, CHLOROPLASTIC"/>
    <property type="match status" value="1"/>
</dbReference>
<dbReference type="Gene3D" id="3.40.50.300">
    <property type="entry name" value="P-loop containing nucleotide triphosphate hydrolases"/>
    <property type="match status" value="2"/>
</dbReference>
<keyword evidence="9 13" id="KW-0234">DNA repair</keyword>
<dbReference type="GO" id="GO:0043138">
    <property type="term" value="F:3'-5' DNA helicase activity"/>
    <property type="evidence" value="ECO:0007669"/>
    <property type="project" value="UniProtKB-EC"/>
</dbReference>
<feature type="domain" description="Helicase ATP-binding" evidence="14">
    <location>
        <begin position="283"/>
        <end position="444"/>
    </location>
</feature>
<dbReference type="RefSeq" id="WP_038464790.1">
    <property type="nucleotide sequence ID" value="NZ_CP008941.1"/>
</dbReference>
<keyword evidence="5 13" id="KW-0347">Helicase</keyword>
<keyword evidence="2 13" id="KW-0547">Nucleotide-binding</keyword>
<dbReference type="PROSITE" id="PS51194">
    <property type="entry name" value="HELICASE_CTER"/>
    <property type="match status" value="1"/>
</dbReference>
<dbReference type="GO" id="GO:0006281">
    <property type="term" value="P:DNA repair"/>
    <property type="evidence" value="ECO:0007669"/>
    <property type="project" value="UniProtKB-UniRule"/>
</dbReference>
<dbReference type="AlphaFoldDB" id="A0A077AVI0"/>
<dbReference type="SUPFAM" id="SSF50249">
    <property type="entry name" value="Nucleic acid-binding proteins"/>
    <property type="match status" value="1"/>
</dbReference>
<dbReference type="NCBIfam" id="TIGR00643">
    <property type="entry name" value="recG"/>
    <property type="match status" value="1"/>
</dbReference>
<dbReference type="GO" id="GO:0003677">
    <property type="term" value="F:DNA binding"/>
    <property type="evidence" value="ECO:0007669"/>
    <property type="project" value="UniProtKB-KW"/>
</dbReference>
<feature type="domain" description="Helicase C-terminal" evidence="15">
    <location>
        <begin position="463"/>
        <end position="622"/>
    </location>
</feature>
<dbReference type="GO" id="GO:0016887">
    <property type="term" value="F:ATP hydrolysis activity"/>
    <property type="evidence" value="ECO:0007669"/>
    <property type="project" value="RHEA"/>
</dbReference>
<dbReference type="PANTHER" id="PTHR47964:SF1">
    <property type="entry name" value="ATP-DEPENDENT DNA HELICASE HOMOLOG RECG, CHLOROPLASTIC"/>
    <property type="match status" value="1"/>
</dbReference>
<dbReference type="KEGG" id="paca:ID47_06140"/>
<dbReference type="Proteomes" id="UP000028926">
    <property type="component" value="Chromosome"/>
</dbReference>
<comment type="catalytic activity">
    <reaction evidence="11 13">
        <text>Couples ATP hydrolysis with the unwinding of duplex DNA by translocating in the 3'-5' direction.</text>
        <dbReference type="EC" id="5.6.2.4"/>
    </reaction>
</comment>
<dbReference type="OrthoDB" id="9804325at2"/>
<evidence type="ECO:0000256" key="3">
    <source>
        <dbReference type="ARBA" id="ARBA00022763"/>
    </source>
</evidence>
<reference evidence="16 17" key="1">
    <citation type="submission" date="2014-07" db="EMBL/GenBank/DDBJ databases">
        <title>Comparative genomic insights into amoeba endosymbionts belonging to the families of Holosporaceae and Candidatus Midichloriaceae within Rickettsiales.</title>
        <authorList>
            <person name="Wang Z."/>
            <person name="Wu M."/>
        </authorList>
    </citation>
    <scope>NUCLEOTIDE SEQUENCE [LARGE SCALE GENOMIC DNA]</scope>
    <source>
        <strain evidence="16">PRA3</strain>
    </source>
</reference>
<dbReference type="eggNOG" id="COG1200">
    <property type="taxonomic scope" value="Bacteria"/>
</dbReference>
<keyword evidence="3 13" id="KW-0227">DNA damage</keyword>
<dbReference type="CDD" id="cd17992">
    <property type="entry name" value="DEXHc_RecG"/>
    <property type="match status" value="1"/>
</dbReference>
<dbReference type="InterPro" id="IPR001650">
    <property type="entry name" value="Helicase_C-like"/>
</dbReference>
<evidence type="ECO:0000313" key="17">
    <source>
        <dbReference type="Proteomes" id="UP000028926"/>
    </source>
</evidence>
<keyword evidence="4 13" id="KW-0378">Hydrolase</keyword>
<dbReference type="NCBIfam" id="NF008164">
    <property type="entry name" value="PRK10917.1-2"/>
    <property type="match status" value="1"/>
</dbReference>
<dbReference type="EC" id="5.6.2.4" evidence="13"/>
<evidence type="ECO:0000256" key="10">
    <source>
        <dbReference type="ARBA" id="ARBA00023235"/>
    </source>
</evidence>
<keyword evidence="17" id="KW-1185">Reference proteome</keyword>
<keyword evidence="7" id="KW-0238">DNA-binding</keyword>
<evidence type="ECO:0000259" key="15">
    <source>
        <dbReference type="PROSITE" id="PS51194"/>
    </source>
</evidence>
<evidence type="ECO:0000259" key="14">
    <source>
        <dbReference type="PROSITE" id="PS51192"/>
    </source>
</evidence>
<dbReference type="InterPro" id="IPR047112">
    <property type="entry name" value="RecG/Mfd"/>
</dbReference>